<gene>
    <name evidence="3" type="ORF">GCM10011346_01490</name>
</gene>
<evidence type="ECO:0000313" key="4">
    <source>
        <dbReference type="Proteomes" id="UP000641206"/>
    </source>
</evidence>
<dbReference type="InterPro" id="IPR036388">
    <property type="entry name" value="WH-like_DNA-bd_sf"/>
</dbReference>
<feature type="domain" description="S1 motif" evidence="2">
    <location>
        <begin position="155"/>
        <end position="215"/>
    </location>
</feature>
<dbReference type="InterPro" id="IPR012340">
    <property type="entry name" value="NA-bd_OB-fold"/>
</dbReference>
<dbReference type="InterPro" id="IPR039566">
    <property type="entry name" value="CvfB_S1_st"/>
</dbReference>
<dbReference type="EMBL" id="BMLW01000001">
    <property type="protein sequence ID" value="GGP07051.1"/>
    <property type="molecule type" value="Genomic_DNA"/>
</dbReference>
<dbReference type="InterPro" id="IPR048587">
    <property type="entry name" value="CvfB_S1_3rd"/>
</dbReference>
<evidence type="ECO:0000256" key="1">
    <source>
        <dbReference type="PIRNR" id="PIRNR012524"/>
    </source>
</evidence>
<reference evidence="4" key="1">
    <citation type="journal article" date="2019" name="Int. J. Syst. Evol. Microbiol.">
        <title>The Global Catalogue of Microorganisms (GCM) 10K type strain sequencing project: providing services to taxonomists for standard genome sequencing and annotation.</title>
        <authorList>
            <consortium name="The Broad Institute Genomics Platform"/>
            <consortium name="The Broad Institute Genome Sequencing Center for Infectious Disease"/>
            <person name="Wu L."/>
            <person name="Ma J."/>
        </authorList>
    </citation>
    <scope>NUCLEOTIDE SEQUENCE [LARGE SCALE GENOMIC DNA]</scope>
    <source>
        <strain evidence="4">CGMCC 1.7693</strain>
    </source>
</reference>
<evidence type="ECO:0000313" key="3">
    <source>
        <dbReference type="EMBL" id="GGP07051.1"/>
    </source>
</evidence>
<sequence>MPTDLPIGSIIAMTVLRKIDTGYVLSAYGEEVLLHHNETESALEVEQSVDVFLYLNKKGQVNATTYLPSVTLGLYDWAEVVGVVPRLGVFVNIGTSKDILVSKDSLPLFQESWPRSGDRLYITLQLDKKDRLLGVPASENIIASNVFEAPEQLNQQTVIGTIYYTNKEGAALITSEGYRGFIHRTERKEEPRVGQVVEGRVIAVKEDGSINVTLRPLKQDSLSDDADVILKHLEANNGVIPFHDKSDPEEIWATFQISKSAFKRAVGTLLKQGQIKQENEQIVKMNTPAT</sequence>
<dbReference type="PANTHER" id="PTHR37296">
    <property type="entry name" value="CONSERVED VIRULENCE FACTOR B"/>
    <property type="match status" value="1"/>
</dbReference>
<comment type="similarity">
    <text evidence="1">Belongs to the CvfB family.</text>
</comment>
<dbReference type="PANTHER" id="PTHR37296:SF1">
    <property type="entry name" value="CONSERVED VIRULENCE FACTOR B"/>
    <property type="match status" value="1"/>
</dbReference>
<dbReference type="SUPFAM" id="SSF50249">
    <property type="entry name" value="Nucleic acid-binding proteins"/>
    <property type="match status" value="1"/>
</dbReference>
<dbReference type="RefSeq" id="WP_188732610.1">
    <property type="nucleotide sequence ID" value="NZ_BMLW01000001.1"/>
</dbReference>
<dbReference type="InterPro" id="IPR048588">
    <property type="entry name" value="CvfB_S1_2nd"/>
</dbReference>
<dbReference type="Pfam" id="PF17783">
    <property type="entry name" value="WHD_CvfB"/>
    <property type="match status" value="1"/>
</dbReference>
<dbReference type="Gene3D" id="1.10.10.10">
    <property type="entry name" value="Winged helix-like DNA-binding domain superfamily/Winged helix DNA-binding domain"/>
    <property type="match status" value="1"/>
</dbReference>
<name>A0ABQ2NQA8_9BACI</name>
<dbReference type="Pfam" id="PF13509">
    <property type="entry name" value="S1_2"/>
    <property type="match status" value="1"/>
</dbReference>
<dbReference type="Proteomes" id="UP000641206">
    <property type="component" value="Unassembled WGS sequence"/>
</dbReference>
<dbReference type="PROSITE" id="PS50126">
    <property type="entry name" value="S1"/>
    <property type="match status" value="1"/>
</dbReference>
<dbReference type="InterPro" id="IPR003029">
    <property type="entry name" value="S1_domain"/>
</dbReference>
<dbReference type="Pfam" id="PF21191">
    <property type="entry name" value="CvfB_1st"/>
    <property type="match status" value="1"/>
</dbReference>
<dbReference type="InterPro" id="IPR040764">
    <property type="entry name" value="CvfB_WH"/>
</dbReference>
<dbReference type="Pfam" id="PF21543">
    <property type="entry name" value="CvfB_2nd"/>
    <property type="match status" value="1"/>
</dbReference>
<evidence type="ECO:0000259" key="2">
    <source>
        <dbReference type="PROSITE" id="PS50126"/>
    </source>
</evidence>
<protein>
    <recommendedName>
        <fullName evidence="2">S1 motif domain-containing protein</fullName>
    </recommendedName>
</protein>
<dbReference type="SMART" id="SM00316">
    <property type="entry name" value="S1"/>
    <property type="match status" value="1"/>
</dbReference>
<accession>A0ABQ2NQA8</accession>
<dbReference type="PIRSF" id="PIRSF012524">
    <property type="entry name" value="YitL_S1"/>
    <property type="match status" value="1"/>
</dbReference>
<comment type="caution">
    <text evidence="3">The sequence shown here is derived from an EMBL/GenBank/DDBJ whole genome shotgun (WGS) entry which is preliminary data.</text>
</comment>
<keyword evidence="4" id="KW-1185">Reference proteome</keyword>
<proteinExistence type="inferred from homology"/>
<dbReference type="Gene3D" id="2.40.50.140">
    <property type="entry name" value="Nucleic acid-binding proteins"/>
    <property type="match status" value="2"/>
</dbReference>
<organism evidence="3 4">
    <name type="scientific">Oceanobacillus neutriphilus</name>
    <dbReference type="NCBI Taxonomy" id="531815"/>
    <lineage>
        <taxon>Bacteria</taxon>
        <taxon>Bacillati</taxon>
        <taxon>Bacillota</taxon>
        <taxon>Bacilli</taxon>
        <taxon>Bacillales</taxon>
        <taxon>Bacillaceae</taxon>
        <taxon>Oceanobacillus</taxon>
    </lineage>
</organism>
<dbReference type="InterPro" id="IPR014464">
    <property type="entry name" value="CvfB_fam"/>
</dbReference>